<evidence type="ECO:0000313" key="9">
    <source>
        <dbReference type="Proteomes" id="UP001596011"/>
    </source>
</evidence>
<accession>A0ABV9HB20</accession>
<feature type="transmembrane region" description="Helical" evidence="6">
    <location>
        <begin position="76"/>
        <end position="95"/>
    </location>
</feature>
<feature type="transmembrane region" description="Helical" evidence="6">
    <location>
        <begin position="246"/>
        <end position="264"/>
    </location>
</feature>
<feature type="transmembrane region" description="Helical" evidence="6">
    <location>
        <begin position="276"/>
        <end position="297"/>
    </location>
</feature>
<gene>
    <name evidence="8" type="ORF">ACFO6V_04525</name>
</gene>
<dbReference type="InterPro" id="IPR020846">
    <property type="entry name" value="MFS_dom"/>
</dbReference>
<dbReference type="PANTHER" id="PTHR23514:SF13">
    <property type="entry name" value="INNER MEMBRANE PROTEIN YBJJ"/>
    <property type="match status" value="1"/>
</dbReference>
<feature type="transmembrane region" description="Helical" evidence="6">
    <location>
        <begin position="207"/>
        <end position="226"/>
    </location>
</feature>
<keyword evidence="9" id="KW-1185">Reference proteome</keyword>
<keyword evidence="2 6" id="KW-0812">Transmembrane</keyword>
<feature type="transmembrane region" description="Helical" evidence="6">
    <location>
        <begin position="338"/>
        <end position="357"/>
    </location>
</feature>
<feature type="transmembrane region" description="Helical" evidence="6">
    <location>
        <begin position="46"/>
        <end position="64"/>
    </location>
</feature>
<comment type="caution">
    <text evidence="8">The sequence shown here is derived from an EMBL/GenBank/DDBJ whole genome shotgun (WGS) entry which is preliminary data.</text>
</comment>
<dbReference type="Gene3D" id="1.20.1250.20">
    <property type="entry name" value="MFS general substrate transporter like domains"/>
    <property type="match status" value="2"/>
</dbReference>
<dbReference type="InterPro" id="IPR036259">
    <property type="entry name" value="MFS_trans_sf"/>
</dbReference>
<feature type="transmembrane region" description="Helical" evidence="6">
    <location>
        <begin position="303"/>
        <end position="326"/>
    </location>
</feature>
<sequence length="413" mass="40760">MSRHFRAVPSTAAAATIAFAVFGAFWGAWGASIPGFRAQAGLDHAGLGVALLFVGAGALPAMLLTGRAIDRWGLRVAAVAIAALGLVGAGAVFLAKDLAGASLALALIGVTSGASDVAINSVAGRAEREAGRPFITRVHGVFSSFVVVASLGTGLLTSAGAPVVTPFAIVAVAALLAAAVMARVLPARPGAAVPAQPVPAGSADTRLPALPTLSLIGLGLLGALAFASENAHQSWSAIFATDALGASPAVGTLAPAVFAATAAITRFSTGRISAAYARPTIAAGATAAAAGAVVVAFGPDLAVSALGIALAAAGTAVLFPMILSVVSSRVDEANRGRATSTASTVAYLGFLLGPSYVGFWSDAVGLRGAMLAVACLGALLLLLTPLITPGERAADRRVRRPRASARRSAPGPR</sequence>
<dbReference type="PANTHER" id="PTHR23514">
    <property type="entry name" value="BYPASS OF STOP CODON PROTEIN 6"/>
    <property type="match status" value="1"/>
</dbReference>
<evidence type="ECO:0000313" key="8">
    <source>
        <dbReference type="EMBL" id="MFC4627488.1"/>
    </source>
</evidence>
<evidence type="ECO:0000256" key="5">
    <source>
        <dbReference type="SAM" id="MobiDB-lite"/>
    </source>
</evidence>
<feature type="region of interest" description="Disordered" evidence="5">
    <location>
        <begin position="394"/>
        <end position="413"/>
    </location>
</feature>
<evidence type="ECO:0000256" key="6">
    <source>
        <dbReference type="SAM" id="Phobius"/>
    </source>
</evidence>
<feature type="domain" description="Major facilitator superfamily (MFS) profile" evidence="7">
    <location>
        <begin position="11"/>
        <end position="392"/>
    </location>
</feature>
<feature type="transmembrane region" description="Helical" evidence="6">
    <location>
        <begin position="369"/>
        <end position="390"/>
    </location>
</feature>
<feature type="transmembrane region" description="Helical" evidence="6">
    <location>
        <begin position="101"/>
        <end position="119"/>
    </location>
</feature>
<dbReference type="Proteomes" id="UP001596011">
    <property type="component" value="Unassembled WGS sequence"/>
</dbReference>
<keyword evidence="3 6" id="KW-1133">Transmembrane helix</keyword>
<evidence type="ECO:0000259" key="7">
    <source>
        <dbReference type="PROSITE" id="PS50850"/>
    </source>
</evidence>
<dbReference type="RefSeq" id="WP_377132679.1">
    <property type="nucleotide sequence ID" value="NZ_JBHSFI010000002.1"/>
</dbReference>
<evidence type="ECO:0000256" key="3">
    <source>
        <dbReference type="ARBA" id="ARBA00022989"/>
    </source>
</evidence>
<dbReference type="InterPro" id="IPR011701">
    <property type="entry name" value="MFS"/>
</dbReference>
<organism evidence="8 9">
    <name type="scientific">Promicromonospora alba</name>
    <dbReference type="NCBI Taxonomy" id="1616110"/>
    <lineage>
        <taxon>Bacteria</taxon>
        <taxon>Bacillati</taxon>
        <taxon>Actinomycetota</taxon>
        <taxon>Actinomycetes</taxon>
        <taxon>Micrococcales</taxon>
        <taxon>Promicromonosporaceae</taxon>
        <taxon>Promicromonospora</taxon>
    </lineage>
</organism>
<comment type="subcellular location">
    <subcellularLocation>
        <location evidence="1">Cell membrane</location>
        <topology evidence="1">Multi-pass membrane protein</topology>
    </subcellularLocation>
</comment>
<dbReference type="PROSITE" id="PS50850">
    <property type="entry name" value="MFS"/>
    <property type="match status" value="1"/>
</dbReference>
<evidence type="ECO:0000256" key="2">
    <source>
        <dbReference type="ARBA" id="ARBA00022692"/>
    </source>
</evidence>
<keyword evidence="4 6" id="KW-0472">Membrane</keyword>
<evidence type="ECO:0000256" key="4">
    <source>
        <dbReference type="ARBA" id="ARBA00023136"/>
    </source>
</evidence>
<feature type="transmembrane region" description="Helical" evidence="6">
    <location>
        <begin position="167"/>
        <end position="186"/>
    </location>
</feature>
<evidence type="ECO:0000256" key="1">
    <source>
        <dbReference type="ARBA" id="ARBA00004651"/>
    </source>
</evidence>
<name>A0ABV9HB20_9MICO</name>
<feature type="transmembrane region" description="Helical" evidence="6">
    <location>
        <begin position="140"/>
        <end position="161"/>
    </location>
</feature>
<dbReference type="SUPFAM" id="SSF103473">
    <property type="entry name" value="MFS general substrate transporter"/>
    <property type="match status" value="1"/>
</dbReference>
<dbReference type="EMBL" id="JBHSFI010000002">
    <property type="protein sequence ID" value="MFC4627488.1"/>
    <property type="molecule type" value="Genomic_DNA"/>
</dbReference>
<dbReference type="InterPro" id="IPR051788">
    <property type="entry name" value="MFS_Transporter"/>
</dbReference>
<protein>
    <submittedName>
        <fullName evidence="8">MFS transporter</fullName>
    </submittedName>
</protein>
<proteinExistence type="predicted"/>
<dbReference type="Pfam" id="PF07690">
    <property type="entry name" value="MFS_1"/>
    <property type="match status" value="1"/>
</dbReference>
<reference evidence="9" key="1">
    <citation type="journal article" date="2019" name="Int. J. Syst. Evol. Microbiol.">
        <title>The Global Catalogue of Microorganisms (GCM) 10K type strain sequencing project: providing services to taxonomists for standard genome sequencing and annotation.</title>
        <authorList>
            <consortium name="The Broad Institute Genomics Platform"/>
            <consortium name="The Broad Institute Genome Sequencing Center for Infectious Disease"/>
            <person name="Wu L."/>
            <person name="Ma J."/>
        </authorList>
    </citation>
    <scope>NUCLEOTIDE SEQUENCE [LARGE SCALE GENOMIC DNA]</scope>
    <source>
        <strain evidence="9">CCUG 42722</strain>
    </source>
</reference>